<reference evidence="2" key="1">
    <citation type="submission" date="2023-03" db="EMBL/GenBank/DDBJ databases">
        <title>Massive genome expansion in bonnet fungi (Mycena s.s.) driven by repeated elements and novel gene families across ecological guilds.</title>
        <authorList>
            <consortium name="Lawrence Berkeley National Laboratory"/>
            <person name="Harder C.B."/>
            <person name="Miyauchi S."/>
            <person name="Viragh M."/>
            <person name="Kuo A."/>
            <person name="Thoen E."/>
            <person name="Andreopoulos B."/>
            <person name="Lu D."/>
            <person name="Skrede I."/>
            <person name="Drula E."/>
            <person name="Henrissat B."/>
            <person name="Morin E."/>
            <person name="Kohler A."/>
            <person name="Barry K."/>
            <person name="LaButti K."/>
            <person name="Morin E."/>
            <person name="Salamov A."/>
            <person name="Lipzen A."/>
            <person name="Mereny Z."/>
            <person name="Hegedus B."/>
            <person name="Baldrian P."/>
            <person name="Stursova M."/>
            <person name="Weitz H."/>
            <person name="Taylor A."/>
            <person name="Grigoriev I.V."/>
            <person name="Nagy L.G."/>
            <person name="Martin F."/>
            <person name="Kauserud H."/>
        </authorList>
    </citation>
    <scope>NUCLEOTIDE SEQUENCE</scope>
    <source>
        <strain evidence="2">CBHHK067</strain>
    </source>
</reference>
<protein>
    <submittedName>
        <fullName evidence="2">Uncharacterized protein</fullName>
    </submittedName>
</protein>
<comment type="caution">
    <text evidence="2">The sequence shown here is derived from an EMBL/GenBank/DDBJ whole genome shotgun (WGS) entry which is preliminary data.</text>
</comment>
<proteinExistence type="predicted"/>
<feature type="region of interest" description="Disordered" evidence="1">
    <location>
        <begin position="91"/>
        <end position="139"/>
    </location>
</feature>
<sequence length="507" mass="54622">MSAPRPSPFRCAVPFHPDPGQPQIPVTGQPLYLVTGVQVNKPGAYMSWSSASAQYTGVSAATLKRYRSWPPLECAWFAACARGEHDHPGDPILSSSLTVGRSSSDRRSPHAKRAHPPSLSAPTANLSSHPSAANPPTVSHAAHLRPLSSFSALPAPAVPGKIAYAVGTIGQSQGIVFDSYGSARNLYHQLQAAGESPSLAAASSLTDGICLVDGFMLQGPSAEASQRRGEETYWISDSESESELEVSGTVGDSGSFNCITFCPPFDNARKIALLIIVAVPVSRLPRWPWGHGDCLSIYSTRSTSMALVATLATRQKLACMVRSLIFEDDGPFDSFFVGGPLLDKALAQMSNLHRLTVPHYVHLTASSIAGITFRLRSFACHGIVTQSLADLLSGQDDLEELVIEIGFLNHPKPGFCPHLKRIQASTGIVAQIAPGRPIREVHFFNDCSPTIDRPGVNGLMRSTGHIVRIRLMARQLSVLSRRGSLLEHVEELVVDEDFTWAGYRPHL</sequence>
<evidence type="ECO:0000313" key="2">
    <source>
        <dbReference type="EMBL" id="KAJ7689137.1"/>
    </source>
</evidence>
<gene>
    <name evidence="2" type="ORF">B0H17DRAFT_1135187</name>
</gene>
<evidence type="ECO:0000313" key="3">
    <source>
        <dbReference type="Proteomes" id="UP001221757"/>
    </source>
</evidence>
<organism evidence="2 3">
    <name type="scientific">Mycena rosella</name>
    <name type="common">Pink bonnet</name>
    <name type="synonym">Agaricus rosellus</name>
    <dbReference type="NCBI Taxonomy" id="1033263"/>
    <lineage>
        <taxon>Eukaryota</taxon>
        <taxon>Fungi</taxon>
        <taxon>Dikarya</taxon>
        <taxon>Basidiomycota</taxon>
        <taxon>Agaricomycotina</taxon>
        <taxon>Agaricomycetes</taxon>
        <taxon>Agaricomycetidae</taxon>
        <taxon>Agaricales</taxon>
        <taxon>Marasmiineae</taxon>
        <taxon>Mycenaceae</taxon>
        <taxon>Mycena</taxon>
    </lineage>
</organism>
<keyword evidence="3" id="KW-1185">Reference proteome</keyword>
<feature type="compositionally biased region" description="Polar residues" evidence="1">
    <location>
        <begin position="120"/>
        <end position="137"/>
    </location>
</feature>
<dbReference type="Proteomes" id="UP001221757">
    <property type="component" value="Unassembled WGS sequence"/>
</dbReference>
<dbReference type="EMBL" id="JARKIE010000074">
    <property type="protein sequence ID" value="KAJ7689137.1"/>
    <property type="molecule type" value="Genomic_DNA"/>
</dbReference>
<name>A0AAD7DE52_MYCRO</name>
<dbReference type="AlphaFoldDB" id="A0AAD7DE52"/>
<evidence type="ECO:0000256" key="1">
    <source>
        <dbReference type="SAM" id="MobiDB-lite"/>
    </source>
</evidence>
<accession>A0AAD7DE52</accession>